<keyword evidence="1" id="KW-0175">Coiled coil</keyword>
<evidence type="ECO:0000256" key="1">
    <source>
        <dbReference type="SAM" id="Coils"/>
    </source>
</evidence>
<dbReference type="Proteomes" id="UP000317557">
    <property type="component" value="Unassembled WGS sequence"/>
</dbReference>
<feature type="coiled-coil region" evidence="1">
    <location>
        <begin position="32"/>
        <end position="173"/>
    </location>
</feature>
<dbReference type="Gene3D" id="1.10.287.1490">
    <property type="match status" value="1"/>
</dbReference>
<dbReference type="AlphaFoldDB" id="A0A521CIQ8"/>
<evidence type="ECO:0008006" key="4">
    <source>
        <dbReference type="Google" id="ProtNLM"/>
    </source>
</evidence>
<dbReference type="InterPro" id="IPR052376">
    <property type="entry name" value="Oxidative_Scav/Glycosyltrans"/>
</dbReference>
<gene>
    <name evidence="2" type="ORF">SAMN06265219_105202</name>
</gene>
<protein>
    <recommendedName>
        <fullName evidence="4">C4-type zinc ribbon domain-containing protein</fullName>
    </recommendedName>
</protein>
<proteinExistence type="predicted"/>
<reference evidence="2 3" key="1">
    <citation type="submission" date="2017-05" db="EMBL/GenBank/DDBJ databases">
        <authorList>
            <person name="Varghese N."/>
            <person name="Submissions S."/>
        </authorList>
    </citation>
    <scope>NUCLEOTIDE SEQUENCE [LARGE SCALE GENOMIC DNA]</scope>
    <source>
        <strain evidence="2 3">DSM 21985</strain>
    </source>
</reference>
<dbReference type="PANTHER" id="PTHR39082">
    <property type="entry name" value="PHOSPHOLIPASE C-BETA-2-RELATED"/>
    <property type="match status" value="1"/>
</dbReference>
<name>A0A521CIQ8_9BACT</name>
<evidence type="ECO:0000313" key="3">
    <source>
        <dbReference type="Proteomes" id="UP000317557"/>
    </source>
</evidence>
<dbReference type="EMBL" id="FXTP01000005">
    <property type="protein sequence ID" value="SMO59265.1"/>
    <property type="molecule type" value="Genomic_DNA"/>
</dbReference>
<dbReference type="OrthoDB" id="9795058at2"/>
<sequence length="244" mass="28514">MNEVLQKLANLQYIDSRIDELKQLRGDLPEEVLDLETDIARKEARLNNLKEEDQNLSVEYDNLQLELKSAREKIEKYEDQQLSVRNNREYDALTKEIEAQKQVIENTESRLKEIEKRKESIEPEIEAAKEALEEAQELYEEKSQNLDEVVKSTEDEEEELLKKRKEVEEEIDDRYLRSYNRLRDGLSNGMAVVAMDRGAALGMALPPQTQVEVRRKNKIIIDENSGRIVVDQSFFDKAKEELSI</sequence>
<keyword evidence="3" id="KW-1185">Reference proteome</keyword>
<organism evidence="2 3">
    <name type="scientific">Gracilimonas mengyeensis</name>
    <dbReference type="NCBI Taxonomy" id="1302730"/>
    <lineage>
        <taxon>Bacteria</taxon>
        <taxon>Pseudomonadati</taxon>
        <taxon>Balneolota</taxon>
        <taxon>Balneolia</taxon>
        <taxon>Balneolales</taxon>
        <taxon>Balneolaceae</taxon>
        <taxon>Gracilimonas</taxon>
    </lineage>
</organism>
<dbReference type="PANTHER" id="PTHR39082:SF1">
    <property type="entry name" value="SCAVENGER RECEPTOR CLASS A MEMBER 3"/>
    <property type="match status" value="1"/>
</dbReference>
<accession>A0A521CIQ8</accession>
<evidence type="ECO:0000313" key="2">
    <source>
        <dbReference type="EMBL" id="SMO59265.1"/>
    </source>
</evidence>
<dbReference type="RefSeq" id="WP_142454019.1">
    <property type="nucleotide sequence ID" value="NZ_FXTP01000005.1"/>
</dbReference>